<dbReference type="KEGG" id="sla:SERLADRAFT_432373"/>
<organism>
    <name type="scientific">Serpula lacrymans var. lacrymans (strain S7.9)</name>
    <name type="common">Dry rot fungus</name>
    <dbReference type="NCBI Taxonomy" id="578457"/>
    <lineage>
        <taxon>Eukaryota</taxon>
        <taxon>Fungi</taxon>
        <taxon>Dikarya</taxon>
        <taxon>Basidiomycota</taxon>
        <taxon>Agaricomycotina</taxon>
        <taxon>Agaricomycetes</taxon>
        <taxon>Agaricomycetidae</taxon>
        <taxon>Boletales</taxon>
        <taxon>Coniophorineae</taxon>
        <taxon>Serpulaceae</taxon>
        <taxon>Serpula</taxon>
    </lineage>
</organism>
<feature type="region of interest" description="Disordered" evidence="1">
    <location>
        <begin position="41"/>
        <end position="61"/>
    </location>
</feature>
<accession>F8ND06</accession>
<gene>
    <name evidence="2" type="ORF">SERLADRAFT_432373</name>
</gene>
<evidence type="ECO:0000256" key="1">
    <source>
        <dbReference type="SAM" id="MobiDB-lite"/>
    </source>
</evidence>
<sequence length="131" mass="14424">MPKVSEEAQLLSALQNAKQHALNIFIQHKIAELISEVELHPEGGGALPGDDSDSSHSSFSSSSSGMDNIILAHTTNLFAIEDVILSTRVLTYCPFAPYVSVFQYLHEWAENNCSIFHRLMCTSPSTVFEIV</sequence>
<evidence type="ECO:0000313" key="2">
    <source>
        <dbReference type="EMBL" id="EGO30750.1"/>
    </source>
</evidence>
<dbReference type="HOGENOM" id="CLU_1928873_0_0_1"/>
<reference evidence="2" key="1">
    <citation type="submission" date="2011-04" db="EMBL/GenBank/DDBJ databases">
        <title>Evolution of plant cell wall degrading machinery underlies the functional diversity of forest fungi.</title>
        <authorList>
            <consortium name="US DOE Joint Genome Institute (JGI-PGF)"/>
            <person name="Eastwood D.C."/>
            <person name="Floudas D."/>
            <person name="Binder M."/>
            <person name="Majcherczyk A."/>
            <person name="Schneider P."/>
            <person name="Aerts A."/>
            <person name="Asiegbu F.O."/>
            <person name="Baker S.E."/>
            <person name="Barry K."/>
            <person name="Bendiksby M."/>
            <person name="Blumentritt M."/>
            <person name="Coutinho P.M."/>
            <person name="Cullen D."/>
            <person name="Cullen D."/>
            <person name="Gathman A."/>
            <person name="Goodell B."/>
            <person name="Henrissat B."/>
            <person name="Ihrmark K."/>
            <person name="Kauserud H."/>
            <person name="Kohler A."/>
            <person name="LaButti K."/>
            <person name="Lapidus A."/>
            <person name="Lavin J.L."/>
            <person name="Lee Y.-H."/>
            <person name="Lindquist E."/>
            <person name="Lilly W."/>
            <person name="Lucas S."/>
            <person name="Morin E."/>
            <person name="Murat C."/>
            <person name="Oguiza J.A."/>
            <person name="Park J."/>
            <person name="Pisabarro A.G."/>
            <person name="Riley R."/>
            <person name="Rosling A."/>
            <person name="Salamov A."/>
            <person name="Schmidt O."/>
            <person name="Schmutz J."/>
            <person name="Skrede I."/>
            <person name="Stenlid J."/>
            <person name="Wiebenga A."/>
            <person name="Xie X."/>
            <person name="Kues U."/>
            <person name="Hibbett D.S."/>
            <person name="Hoffmeister D."/>
            <person name="Hogberg N."/>
            <person name="Martin F."/>
            <person name="Grigoriev I.V."/>
            <person name="Watkinson S.C."/>
        </authorList>
    </citation>
    <scope>NUCLEOTIDE SEQUENCE</scope>
    <source>
        <strain evidence="2">S7.9</strain>
    </source>
</reference>
<dbReference type="EMBL" id="GL945428">
    <property type="protein sequence ID" value="EGO30750.1"/>
    <property type="molecule type" value="Genomic_DNA"/>
</dbReference>
<dbReference type="Proteomes" id="UP000008064">
    <property type="component" value="Unassembled WGS sequence"/>
</dbReference>
<protein>
    <submittedName>
        <fullName evidence="2">Uncharacterized protein</fullName>
    </submittedName>
</protein>
<dbReference type="AlphaFoldDB" id="F8ND06"/>
<dbReference type="RefSeq" id="XP_007312634.1">
    <property type="nucleotide sequence ID" value="XM_007312572.1"/>
</dbReference>
<name>F8ND06_SERL9</name>
<proteinExistence type="predicted"/>
<dbReference type="GeneID" id="18813988"/>